<feature type="transmembrane region" description="Helical" evidence="6">
    <location>
        <begin position="245"/>
        <end position="267"/>
    </location>
</feature>
<feature type="transmembrane region" description="Helical" evidence="6">
    <location>
        <begin position="147"/>
        <end position="166"/>
    </location>
</feature>
<feature type="transmembrane region" description="Helical" evidence="6">
    <location>
        <begin position="78"/>
        <end position="101"/>
    </location>
</feature>
<dbReference type="InterPro" id="IPR002528">
    <property type="entry name" value="MATE_fam"/>
</dbReference>
<feature type="transmembrane region" description="Helical" evidence="6">
    <location>
        <begin position="211"/>
        <end position="239"/>
    </location>
</feature>
<keyword evidence="8" id="KW-1185">Reference proteome</keyword>
<keyword evidence="3 6" id="KW-0812">Transmembrane</keyword>
<dbReference type="AlphaFoldDB" id="A0A3P3RGF8"/>
<reference evidence="7 8" key="1">
    <citation type="submission" date="2018-11" db="EMBL/GenBank/DDBJ databases">
        <title>Taxonoimc description of Halomarina strain SPP-AMP-1.</title>
        <authorList>
            <person name="Pal Y."/>
            <person name="Srinivasana K."/>
            <person name="Verma A."/>
            <person name="Kumar P."/>
        </authorList>
    </citation>
    <scope>NUCLEOTIDE SEQUENCE [LARGE SCALE GENOMIC DNA]</scope>
    <source>
        <strain evidence="7 8">SPP-AMP-1</strain>
    </source>
</reference>
<evidence type="ECO:0000313" key="8">
    <source>
        <dbReference type="Proteomes" id="UP000282322"/>
    </source>
</evidence>
<comment type="caution">
    <text evidence="7">The sequence shown here is derived from an EMBL/GenBank/DDBJ whole genome shotgun (WGS) entry which is preliminary data.</text>
</comment>
<feature type="transmembrane region" description="Helical" evidence="6">
    <location>
        <begin position="287"/>
        <end position="312"/>
    </location>
</feature>
<dbReference type="GO" id="GO:0005886">
    <property type="term" value="C:plasma membrane"/>
    <property type="evidence" value="ECO:0007669"/>
    <property type="project" value="UniProtKB-SubCell"/>
</dbReference>
<feature type="transmembrane region" description="Helical" evidence="6">
    <location>
        <begin position="351"/>
        <end position="370"/>
    </location>
</feature>
<feature type="transmembrane region" description="Helical" evidence="6">
    <location>
        <begin position="441"/>
        <end position="459"/>
    </location>
</feature>
<gene>
    <name evidence="7" type="ORF">EIK79_06075</name>
</gene>
<dbReference type="Pfam" id="PF01554">
    <property type="entry name" value="MatE"/>
    <property type="match status" value="1"/>
</dbReference>
<evidence type="ECO:0000256" key="5">
    <source>
        <dbReference type="ARBA" id="ARBA00023136"/>
    </source>
</evidence>
<comment type="subcellular location">
    <subcellularLocation>
        <location evidence="1">Cell membrane</location>
        <topology evidence="1">Multi-pass membrane protein</topology>
    </subcellularLocation>
</comment>
<feature type="transmembrane region" description="Helical" evidence="6">
    <location>
        <begin position="410"/>
        <end position="429"/>
    </location>
</feature>
<feature type="transmembrane region" description="Helical" evidence="6">
    <location>
        <begin position="12"/>
        <end position="32"/>
    </location>
</feature>
<dbReference type="OrthoDB" id="112053at2157"/>
<dbReference type="RefSeq" id="WP_124954240.1">
    <property type="nucleotide sequence ID" value="NZ_RRCH01000012.1"/>
</dbReference>
<keyword evidence="2" id="KW-1003">Cell membrane</keyword>
<dbReference type="Proteomes" id="UP000282322">
    <property type="component" value="Unassembled WGS sequence"/>
</dbReference>
<evidence type="ECO:0000256" key="2">
    <source>
        <dbReference type="ARBA" id="ARBA00022475"/>
    </source>
</evidence>
<sequence>MNYTNVLRSSLGTFVTRIGLSVAVFLGIFYLAVATSPVVLGIYSLFIAVIRVLDLLTNVGISEAAQKRISEGTERDEFFTATLVVRLGLFVPVGISVTIYHQQIATYIGSGLVVPFLFAGSFTFLVRKTIEAGLVGEKKVAQAGLLQSVYAIGQLMSWILFVSFGYGLFGVLLGYVIGQTVASVVGLLLLELRLKRPTVQHFRSLFEFAKYSWIGAVTTQSWIWTDTLVLGLFVVSSFIGVYELSWQITGVLFLLASAISSTLFANISELSIHDETERITDLLERSLVYTGILAIPGVVGGMIFAEPLLAIFGEEYRVGATVVAVLILSRLFHSYEVVFGNVINALDRPDLMFRTNVVFILVNLVLNVVAVTTIGWVGAALATTGAMILKTGLSYRYIRSILTFSVPIEEILLEVLSALIMGACLWFLVPVSSTLLPFETIVFISLGAAIYAVSVLLLVERVRIATADVFRSLLRIKA</sequence>
<feature type="transmembrane region" description="Helical" evidence="6">
    <location>
        <begin position="376"/>
        <end position="398"/>
    </location>
</feature>
<dbReference type="PANTHER" id="PTHR30250">
    <property type="entry name" value="PST FAMILY PREDICTED COLANIC ACID TRANSPORTER"/>
    <property type="match status" value="1"/>
</dbReference>
<feature type="transmembrane region" description="Helical" evidence="6">
    <location>
        <begin position="107"/>
        <end position="126"/>
    </location>
</feature>
<dbReference type="EMBL" id="RRCH01000012">
    <property type="protein sequence ID" value="RRJ31830.1"/>
    <property type="molecule type" value="Genomic_DNA"/>
</dbReference>
<accession>A0A3P3RGF8</accession>
<name>A0A3P3RGF8_9EURY</name>
<evidence type="ECO:0000256" key="6">
    <source>
        <dbReference type="SAM" id="Phobius"/>
    </source>
</evidence>
<evidence type="ECO:0000256" key="1">
    <source>
        <dbReference type="ARBA" id="ARBA00004651"/>
    </source>
</evidence>
<dbReference type="PANTHER" id="PTHR30250:SF28">
    <property type="entry name" value="POLYSACCHARIDE BIOSYNTHESIS PROTEIN"/>
    <property type="match status" value="1"/>
</dbReference>
<organism evidence="7 8">
    <name type="scientific">Halocatena pleomorpha</name>
    <dbReference type="NCBI Taxonomy" id="1785090"/>
    <lineage>
        <taxon>Archaea</taxon>
        <taxon>Methanobacteriati</taxon>
        <taxon>Methanobacteriota</taxon>
        <taxon>Stenosarchaea group</taxon>
        <taxon>Halobacteria</taxon>
        <taxon>Halobacteriales</taxon>
        <taxon>Natronomonadaceae</taxon>
        <taxon>Halocatena</taxon>
    </lineage>
</organism>
<keyword evidence="5 6" id="KW-0472">Membrane</keyword>
<keyword evidence="4 6" id="KW-1133">Transmembrane helix</keyword>
<feature type="transmembrane region" description="Helical" evidence="6">
    <location>
        <begin position="38"/>
        <end position="57"/>
    </location>
</feature>
<dbReference type="InterPro" id="IPR050833">
    <property type="entry name" value="Poly_Biosynth_Transport"/>
</dbReference>
<evidence type="ECO:0000256" key="3">
    <source>
        <dbReference type="ARBA" id="ARBA00022692"/>
    </source>
</evidence>
<feature type="transmembrane region" description="Helical" evidence="6">
    <location>
        <begin position="318"/>
        <end position="339"/>
    </location>
</feature>
<evidence type="ECO:0000256" key="4">
    <source>
        <dbReference type="ARBA" id="ARBA00022989"/>
    </source>
</evidence>
<feature type="transmembrane region" description="Helical" evidence="6">
    <location>
        <begin position="172"/>
        <end position="190"/>
    </location>
</feature>
<proteinExistence type="predicted"/>
<protein>
    <submittedName>
        <fullName evidence="7">Polysaccharide biosynthesis protein</fullName>
    </submittedName>
</protein>
<evidence type="ECO:0000313" key="7">
    <source>
        <dbReference type="EMBL" id="RRJ31830.1"/>
    </source>
</evidence>